<gene>
    <name evidence="3" type="ORF">NCTC1934_06623</name>
</gene>
<dbReference type="InterPro" id="IPR009061">
    <property type="entry name" value="DNA-bd_dom_put_sf"/>
</dbReference>
<dbReference type="Gene3D" id="3.40.50.280">
    <property type="entry name" value="Cobalamin-binding domain"/>
    <property type="match status" value="1"/>
</dbReference>
<dbReference type="SUPFAM" id="SSF46955">
    <property type="entry name" value="Putative DNA-binding domain"/>
    <property type="match status" value="1"/>
</dbReference>
<dbReference type="GO" id="GO:0003677">
    <property type="term" value="F:DNA binding"/>
    <property type="evidence" value="ECO:0007669"/>
    <property type="project" value="InterPro"/>
</dbReference>
<dbReference type="Gene3D" id="1.10.1660.10">
    <property type="match status" value="1"/>
</dbReference>
<dbReference type="EMBL" id="UGRY01000007">
    <property type="protein sequence ID" value="SUD49271.1"/>
    <property type="molecule type" value="Genomic_DNA"/>
</dbReference>
<proteinExistence type="predicted"/>
<dbReference type="GO" id="GO:0006355">
    <property type="term" value="P:regulation of DNA-templated transcription"/>
    <property type="evidence" value="ECO:0007669"/>
    <property type="project" value="InterPro"/>
</dbReference>
<dbReference type="GO" id="GO:0046872">
    <property type="term" value="F:metal ion binding"/>
    <property type="evidence" value="ECO:0007669"/>
    <property type="project" value="InterPro"/>
</dbReference>
<feature type="compositionally biased region" description="Low complexity" evidence="1">
    <location>
        <begin position="19"/>
        <end position="29"/>
    </location>
</feature>
<reference evidence="3 4" key="1">
    <citation type="submission" date="2018-06" db="EMBL/GenBank/DDBJ databases">
        <authorList>
            <consortium name="Pathogen Informatics"/>
            <person name="Doyle S."/>
        </authorList>
    </citation>
    <scope>NUCLEOTIDE SEQUENCE [LARGE SCALE GENOMIC DNA]</scope>
    <source>
        <strain evidence="3 4">NCTC1934</strain>
    </source>
</reference>
<dbReference type="SMART" id="SM00422">
    <property type="entry name" value="HTH_MERR"/>
    <property type="match status" value="1"/>
</dbReference>
<dbReference type="InterPro" id="IPR036594">
    <property type="entry name" value="Meth_synthase_dom"/>
</dbReference>
<dbReference type="InterPro" id="IPR000551">
    <property type="entry name" value="MerR-type_HTH_dom"/>
</dbReference>
<evidence type="ECO:0000256" key="1">
    <source>
        <dbReference type="SAM" id="MobiDB-lite"/>
    </source>
</evidence>
<feature type="domain" description="HTH merR-type" evidence="2">
    <location>
        <begin position="36"/>
        <end position="105"/>
    </location>
</feature>
<dbReference type="Gene3D" id="1.10.1240.10">
    <property type="entry name" value="Methionine synthase domain"/>
    <property type="match status" value="1"/>
</dbReference>
<dbReference type="AlphaFoldDB" id="A0A379JM31"/>
<evidence type="ECO:0000313" key="3">
    <source>
        <dbReference type="EMBL" id="SUD49271.1"/>
    </source>
</evidence>
<keyword evidence="4" id="KW-1185">Reference proteome</keyword>
<dbReference type="InterPro" id="IPR036724">
    <property type="entry name" value="Cobalamin-bd_sf"/>
</dbReference>
<organism evidence="3 4">
    <name type="scientific">Nocardia otitidiscaviarum</name>
    <dbReference type="NCBI Taxonomy" id="1823"/>
    <lineage>
        <taxon>Bacteria</taxon>
        <taxon>Bacillati</taxon>
        <taxon>Actinomycetota</taxon>
        <taxon>Actinomycetes</taxon>
        <taxon>Mycobacteriales</taxon>
        <taxon>Nocardiaceae</taxon>
        <taxon>Nocardia</taxon>
    </lineage>
</organism>
<accession>A0A379JM31</accession>
<dbReference type="SUPFAM" id="SSF52242">
    <property type="entry name" value="Cobalamin (vitamin B12)-binding domain"/>
    <property type="match status" value="1"/>
</dbReference>
<protein>
    <submittedName>
        <fullName evidence="3">Predicted cobalamin binding protein</fullName>
    </submittedName>
</protein>
<dbReference type="OrthoDB" id="9800334at2"/>
<dbReference type="GO" id="GO:0031419">
    <property type="term" value="F:cobalamin binding"/>
    <property type="evidence" value="ECO:0007669"/>
    <property type="project" value="InterPro"/>
</dbReference>
<evidence type="ECO:0000259" key="2">
    <source>
        <dbReference type="PROSITE" id="PS50937"/>
    </source>
</evidence>
<sequence length="318" mass="33876">MRPDPARTEPTGPTEPSEATEVPVATEPTEVPVVTEYTVGSVAKLLGLPVATLRSWNQRYGLGPQRHRPGRHRHYTTEDLAVVTRMVELVRAGASPVSAARAAKTVLGPAPPLGDVEPVVAAAERMDVSALLSLVTAHLAHHGVVETWNRLCRPAFGAIVERQRRGDGYIDVEHVLSWALTTGLHHTVPALTGTEQKRPIVLACAAGEQHVLPLEVLRAALAERGRPTLMLGAAVPADALLDALARRAGPAVVVLWSQTSETARPESMPNADNPAVDLVLAGPGWAGKEFAHGVRHVDSLEAALAVLDELSPADRPRR</sequence>
<dbReference type="STRING" id="1406858.GCA_000710895_06829"/>
<evidence type="ECO:0000313" key="4">
    <source>
        <dbReference type="Proteomes" id="UP000255467"/>
    </source>
</evidence>
<feature type="region of interest" description="Disordered" evidence="1">
    <location>
        <begin position="1"/>
        <end position="29"/>
    </location>
</feature>
<dbReference type="Pfam" id="PF13411">
    <property type="entry name" value="MerR_1"/>
    <property type="match status" value="1"/>
</dbReference>
<dbReference type="Proteomes" id="UP000255467">
    <property type="component" value="Unassembled WGS sequence"/>
</dbReference>
<name>A0A379JM31_9NOCA</name>
<dbReference type="PROSITE" id="PS50937">
    <property type="entry name" value="HTH_MERR_2"/>
    <property type="match status" value="1"/>
</dbReference>